<gene>
    <name evidence="1" type="ORF">B4U79_01324</name>
    <name evidence="2" type="ORF">B4U79_09300</name>
</gene>
<dbReference type="PANTHER" id="PTHR33964">
    <property type="entry name" value="RE45066P-RELATED"/>
    <property type="match status" value="1"/>
</dbReference>
<reference evidence="2" key="2">
    <citation type="submission" date="2018-11" db="EMBL/GenBank/DDBJ databases">
        <title>Trombidioid mite genomics.</title>
        <authorList>
            <person name="Dong X."/>
        </authorList>
    </citation>
    <scope>NUCLEOTIDE SEQUENCE</scope>
    <source>
        <strain evidence="2">UoL-WK</strain>
    </source>
</reference>
<dbReference type="AlphaFoldDB" id="A0A3S3PAH8"/>
<comment type="caution">
    <text evidence="2">The sequence shown here is derived from an EMBL/GenBank/DDBJ whole genome shotgun (WGS) entry which is preliminary data.</text>
</comment>
<dbReference type="EMBL" id="NCKU01000392">
    <property type="protein sequence ID" value="RWS15675.1"/>
    <property type="molecule type" value="Genomic_DNA"/>
</dbReference>
<reference evidence="2 3" key="1">
    <citation type="journal article" date="2018" name="Gigascience">
        <title>Genomes of trombidid mites reveal novel predicted allergens and laterally-transferred genes associated with secondary metabolism.</title>
        <authorList>
            <person name="Dong X."/>
            <person name="Chaisiri K."/>
            <person name="Xia D."/>
            <person name="Armstrong S.D."/>
            <person name="Fang Y."/>
            <person name="Donnelly M.J."/>
            <person name="Kadowaki T."/>
            <person name="McGarry J.W."/>
            <person name="Darby A.C."/>
            <person name="Makepeace B.L."/>
        </authorList>
    </citation>
    <scope>NUCLEOTIDE SEQUENCE [LARGE SCALE GENOMIC DNA]</scope>
    <source>
        <strain evidence="2">UoL-WK</strain>
    </source>
</reference>
<proteinExistence type="predicted"/>
<dbReference type="EMBL" id="NCKU01002268">
    <property type="protein sequence ID" value="RWS09973.1"/>
    <property type="molecule type" value="Genomic_DNA"/>
</dbReference>
<feature type="non-terminal residue" evidence="2">
    <location>
        <position position="1"/>
    </location>
</feature>
<organism evidence="2 3">
    <name type="scientific">Dinothrombium tinctorium</name>
    <dbReference type="NCBI Taxonomy" id="1965070"/>
    <lineage>
        <taxon>Eukaryota</taxon>
        <taxon>Metazoa</taxon>
        <taxon>Ecdysozoa</taxon>
        <taxon>Arthropoda</taxon>
        <taxon>Chelicerata</taxon>
        <taxon>Arachnida</taxon>
        <taxon>Acari</taxon>
        <taxon>Acariformes</taxon>
        <taxon>Trombidiformes</taxon>
        <taxon>Prostigmata</taxon>
        <taxon>Anystina</taxon>
        <taxon>Parasitengona</taxon>
        <taxon>Trombidioidea</taxon>
        <taxon>Trombidiidae</taxon>
        <taxon>Dinothrombium</taxon>
    </lineage>
</organism>
<evidence type="ECO:0000313" key="1">
    <source>
        <dbReference type="EMBL" id="RWS09973.1"/>
    </source>
</evidence>
<dbReference type="PANTHER" id="PTHR33964:SF1">
    <property type="entry name" value="RE45066P"/>
    <property type="match status" value="1"/>
</dbReference>
<evidence type="ECO:0000313" key="2">
    <source>
        <dbReference type="EMBL" id="RWS15675.1"/>
    </source>
</evidence>
<evidence type="ECO:0008006" key="4">
    <source>
        <dbReference type="Google" id="ProtNLM"/>
    </source>
</evidence>
<evidence type="ECO:0000313" key="3">
    <source>
        <dbReference type="Proteomes" id="UP000285301"/>
    </source>
</evidence>
<dbReference type="Proteomes" id="UP000285301">
    <property type="component" value="Unassembled WGS sequence"/>
</dbReference>
<accession>A0A3S3PAH8</accession>
<keyword evidence="3" id="KW-1185">Reference proteome</keyword>
<name>A0A3S3PAH8_9ACAR</name>
<protein>
    <recommendedName>
        <fullName evidence="4">DUF19 domain-containing protein</fullName>
    </recommendedName>
</protein>
<dbReference type="OrthoDB" id="6499567at2759"/>
<sequence length="233" mass="26665">EDKSCQDILDSTDTCLKKIFYIGDKDIVFVKNETQLDEHCEEIKKSYQCVRRFGKCLRLFPKQVFTMLLRGGKKVIKERCDTKNGRKEFLKHTKCLRFPDIFDYNKCADKGVIVLNLINKTASVSELIPALCCAFHDIVNCLEVKGEEHCANYSGPGTGRYVSGIANSVVKDVIELSCGQRKSLEQCYKYEPKWMKQFDEIGKQWASIKPQRQSYLNPVMSIAQKLDSPVGVR</sequence>